<sequence>MSSRKNRGKKLPTDKSTDMMIDFYVNEEKFNEAMKPEYETMKKKLDKKQSSTKKENSIPSIPSKSSLSSQELPSNNSDENYEFDDSSESESSSNNSSTESNSSNNSMYAEKIETKSVKKSEKKIDVKSEKKIDVKSEKKIDVKSEKKIDKSESDNRNDEPRRPLLAENLIGNLEEYRETPEEKRARSRDAYYELQDLVEKYNIKPSKPYTIDSDPDEIETEIKMHKERRHKSNQVKFYKGMLINIVSGIEFMNEKYDPFEFKLKDWSKQIAMDVDDYTEVLEELYEKYKDRGGKFSPELRLLFMIILSGVTFHISQTLFGINGTNDAIKKNPNVINKLLSGLMNGGLNRESNEVKNIPSNSKDLLKSIKQHNKTSEDNITEREKKLLTKQQDIHIEQLRKQNEMFRTQFEQMQKQQNHIEQVNNIIPNDIKSNLKPINQVLSSKTQAPLFEKDNDVKTQAFLFEKENDIKSQNNFMMSNSPKNTGSEGKMSKSLTNKMNKNEYTNLYDSLETIDAEDIISTSITNIKNIGSAKKTPKSNNSVKSTNIRKKTNSLSDITKSISKKGNVIRI</sequence>
<protein>
    <submittedName>
        <fullName evidence="2">Uncharacterized protein</fullName>
    </submittedName>
</protein>
<dbReference type="InterPro" id="IPR043910">
    <property type="entry name" value="DUF5767"/>
</dbReference>
<feature type="compositionally biased region" description="Basic and acidic residues" evidence="1">
    <location>
        <begin position="41"/>
        <end position="56"/>
    </location>
</feature>
<dbReference type="EMBL" id="MN740556">
    <property type="protein sequence ID" value="QHU33174.1"/>
    <property type="molecule type" value="Genomic_DNA"/>
</dbReference>
<accession>A0A6C0LUD2</accession>
<dbReference type="Pfam" id="PF19071">
    <property type="entry name" value="DUF5767"/>
    <property type="match status" value="1"/>
</dbReference>
<feature type="compositionally biased region" description="Basic and acidic residues" evidence="1">
    <location>
        <begin position="110"/>
        <end position="164"/>
    </location>
</feature>
<feature type="region of interest" description="Disordered" evidence="1">
    <location>
        <begin position="1"/>
        <end position="20"/>
    </location>
</feature>
<name>A0A6C0LUD2_9ZZZZ</name>
<feature type="compositionally biased region" description="Low complexity" evidence="1">
    <location>
        <begin position="89"/>
        <end position="106"/>
    </location>
</feature>
<organism evidence="2">
    <name type="scientific">viral metagenome</name>
    <dbReference type="NCBI Taxonomy" id="1070528"/>
    <lineage>
        <taxon>unclassified sequences</taxon>
        <taxon>metagenomes</taxon>
        <taxon>organismal metagenomes</taxon>
    </lineage>
</organism>
<proteinExistence type="predicted"/>
<feature type="compositionally biased region" description="Low complexity" evidence="1">
    <location>
        <begin position="57"/>
        <end position="78"/>
    </location>
</feature>
<evidence type="ECO:0000313" key="2">
    <source>
        <dbReference type="EMBL" id="QHU33174.1"/>
    </source>
</evidence>
<feature type="region of interest" description="Disordered" evidence="1">
    <location>
        <begin position="41"/>
        <end position="164"/>
    </location>
</feature>
<reference evidence="2" key="1">
    <citation type="journal article" date="2020" name="Nature">
        <title>Giant virus diversity and host interactions through global metagenomics.</title>
        <authorList>
            <person name="Schulz F."/>
            <person name="Roux S."/>
            <person name="Paez-Espino D."/>
            <person name="Jungbluth S."/>
            <person name="Walsh D.A."/>
            <person name="Denef V.J."/>
            <person name="McMahon K.D."/>
            <person name="Konstantinidis K.T."/>
            <person name="Eloe-Fadrosh E.A."/>
            <person name="Kyrpides N.C."/>
            <person name="Woyke T."/>
        </authorList>
    </citation>
    <scope>NUCLEOTIDE SEQUENCE</scope>
    <source>
        <strain evidence="2">GVMAG-S-1014582-52</strain>
    </source>
</reference>
<feature type="compositionally biased region" description="Acidic residues" evidence="1">
    <location>
        <begin position="79"/>
        <end position="88"/>
    </location>
</feature>
<feature type="compositionally biased region" description="Basic residues" evidence="1">
    <location>
        <begin position="1"/>
        <end position="10"/>
    </location>
</feature>
<evidence type="ECO:0000256" key="1">
    <source>
        <dbReference type="SAM" id="MobiDB-lite"/>
    </source>
</evidence>
<dbReference type="AlphaFoldDB" id="A0A6C0LUD2"/>